<comment type="subcellular location">
    <subcellularLocation>
        <location evidence="1">Membrane</location>
        <topology evidence="1">Multi-pass membrane protein</topology>
    </subcellularLocation>
</comment>
<reference evidence="7" key="2">
    <citation type="journal article" date="2023" name="Microbiol Resour">
        <title>Decontamination and Annotation of the Draft Genome Sequence of the Oomycete Lagenidium giganteum ARSEF 373.</title>
        <authorList>
            <person name="Morgan W.R."/>
            <person name="Tartar A."/>
        </authorList>
    </citation>
    <scope>NUCLEOTIDE SEQUENCE</scope>
    <source>
        <strain evidence="7">ARSEF 373</strain>
    </source>
</reference>
<dbReference type="PANTHER" id="PTHR28668">
    <property type="entry name" value="TRANSMEMBRANE PROTEIN 234"/>
    <property type="match status" value="1"/>
</dbReference>
<dbReference type="AlphaFoldDB" id="A0AAV2YSZ3"/>
<dbReference type="GO" id="GO:0016020">
    <property type="term" value="C:membrane"/>
    <property type="evidence" value="ECO:0007669"/>
    <property type="project" value="UniProtKB-SubCell"/>
</dbReference>
<evidence type="ECO:0008006" key="9">
    <source>
        <dbReference type="Google" id="ProtNLM"/>
    </source>
</evidence>
<evidence type="ECO:0000256" key="5">
    <source>
        <dbReference type="ARBA" id="ARBA00023136"/>
    </source>
</evidence>
<comment type="similarity">
    <text evidence="2">Belongs to the TMEM234 family.</text>
</comment>
<keyword evidence="5 6" id="KW-0472">Membrane</keyword>
<evidence type="ECO:0000313" key="7">
    <source>
        <dbReference type="EMBL" id="DAZ96489.1"/>
    </source>
</evidence>
<evidence type="ECO:0000256" key="6">
    <source>
        <dbReference type="SAM" id="Phobius"/>
    </source>
</evidence>
<evidence type="ECO:0000256" key="3">
    <source>
        <dbReference type="ARBA" id="ARBA00022692"/>
    </source>
</evidence>
<dbReference type="Gene3D" id="1.10.3730.20">
    <property type="match status" value="1"/>
</dbReference>
<organism evidence="7 8">
    <name type="scientific">Lagenidium giganteum</name>
    <dbReference type="NCBI Taxonomy" id="4803"/>
    <lineage>
        <taxon>Eukaryota</taxon>
        <taxon>Sar</taxon>
        <taxon>Stramenopiles</taxon>
        <taxon>Oomycota</taxon>
        <taxon>Peronosporomycetes</taxon>
        <taxon>Pythiales</taxon>
        <taxon>Pythiaceae</taxon>
    </lineage>
</organism>
<name>A0AAV2YSZ3_9STRA</name>
<comment type="caution">
    <text evidence="7">The sequence shown here is derived from an EMBL/GenBank/DDBJ whole genome shotgun (WGS) entry which is preliminary data.</text>
</comment>
<reference evidence="7" key="1">
    <citation type="submission" date="2022-11" db="EMBL/GenBank/DDBJ databases">
        <authorList>
            <person name="Morgan W.R."/>
            <person name="Tartar A."/>
        </authorList>
    </citation>
    <scope>NUCLEOTIDE SEQUENCE</scope>
    <source>
        <strain evidence="7">ARSEF 373</strain>
    </source>
</reference>
<accession>A0AAV2YSZ3</accession>
<evidence type="ECO:0000256" key="4">
    <source>
        <dbReference type="ARBA" id="ARBA00022989"/>
    </source>
</evidence>
<dbReference type="EMBL" id="DAKRPA010000166">
    <property type="protein sequence ID" value="DAZ96489.1"/>
    <property type="molecule type" value="Genomic_DNA"/>
</dbReference>
<evidence type="ECO:0000256" key="2">
    <source>
        <dbReference type="ARBA" id="ARBA00005977"/>
    </source>
</evidence>
<dbReference type="InterPro" id="IPR037185">
    <property type="entry name" value="EmrE-like"/>
</dbReference>
<evidence type="ECO:0000313" key="8">
    <source>
        <dbReference type="Proteomes" id="UP001146120"/>
    </source>
</evidence>
<gene>
    <name evidence="7" type="ORF">N0F65_008356</name>
</gene>
<keyword evidence="8" id="KW-1185">Reference proteome</keyword>
<dbReference type="Pfam" id="PF10639">
    <property type="entry name" value="TMEM234"/>
    <property type="match status" value="1"/>
</dbReference>
<proteinExistence type="inferred from homology"/>
<dbReference type="InterPro" id="IPR018908">
    <property type="entry name" value="TMEM234"/>
</dbReference>
<dbReference type="PANTHER" id="PTHR28668:SF1">
    <property type="entry name" value="TRANSMEMBRANE PROTEIN 234"/>
    <property type="match status" value="1"/>
</dbReference>
<evidence type="ECO:0000256" key="1">
    <source>
        <dbReference type="ARBA" id="ARBA00004141"/>
    </source>
</evidence>
<dbReference type="Proteomes" id="UP001146120">
    <property type="component" value="Unassembled WGS sequence"/>
</dbReference>
<sequence length="110" mass="12003">MKKGARTNEGAPYIRKDNSLPEFGKQVVGFAKNWRFILPFALNQSGSAAYVYLLGSSDISNAVPICNSLTFVFTAITSRLMGEKPRRPAWTYGGMVLILAGVAICLNSKQ</sequence>
<feature type="transmembrane region" description="Helical" evidence="6">
    <location>
        <begin position="89"/>
        <end position="106"/>
    </location>
</feature>
<keyword evidence="3 6" id="KW-0812">Transmembrane</keyword>
<keyword evidence="4 6" id="KW-1133">Transmembrane helix</keyword>
<protein>
    <recommendedName>
        <fullName evidence="9">Transmembrane protein 234</fullName>
    </recommendedName>
</protein>
<dbReference type="SUPFAM" id="SSF103481">
    <property type="entry name" value="Multidrug resistance efflux transporter EmrE"/>
    <property type="match status" value="1"/>
</dbReference>